<dbReference type="AlphaFoldDB" id="A0A2N9PCA8"/>
<proteinExistence type="predicted"/>
<dbReference type="Proteomes" id="UP000238180">
    <property type="component" value="Unassembled WGS sequence"/>
</dbReference>
<reference evidence="1 2" key="1">
    <citation type="submission" date="2018-02" db="EMBL/GenBank/DDBJ databases">
        <authorList>
            <person name="Cohen D.B."/>
            <person name="Kent A.D."/>
        </authorList>
    </citation>
    <scope>NUCLEOTIDE SEQUENCE [LARGE SCALE GENOMIC DNA]</scope>
    <source>
        <strain evidence="1">CIP109753</strain>
    </source>
</reference>
<sequence length="47" mass="5365">MLAVSSILTFCTYEDVINYLNGNLTNEQKEQVNKEQLNQKIKPPTHG</sequence>
<evidence type="ECO:0000313" key="1">
    <source>
        <dbReference type="EMBL" id="SPE77947.1"/>
    </source>
</evidence>
<accession>A0A2N9PCA8</accession>
<name>A0A2N9PCA8_9FLAO</name>
<evidence type="ECO:0000313" key="2">
    <source>
        <dbReference type="Proteomes" id="UP000238180"/>
    </source>
</evidence>
<organism evidence="1 2">
    <name type="scientific">Flavobacterium columnare</name>
    <dbReference type="NCBI Taxonomy" id="996"/>
    <lineage>
        <taxon>Bacteria</taxon>
        <taxon>Pseudomonadati</taxon>
        <taxon>Bacteroidota</taxon>
        <taxon>Flavobacteriia</taxon>
        <taxon>Flavobacteriales</taxon>
        <taxon>Flavobacteriaceae</taxon>
        <taxon>Flavobacterium</taxon>
    </lineage>
</organism>
<dbReference type="EMBL" id="OLKH01000108">
    <property type="protein sequence ID" value="SPE77947.1"/>
    <property type="molecule type" value="Genomic_DNA"/>
</dbReference>
<dbReference type="RefSeq" id="WP_181142886.1">
    <property type="nucleotide sequence ID" value="NZ_OLKH01000108.1"/>
</dbReference>
<protein>
    <submittedName>
        <fullName evidence="1">Uncharacterized protein</fullName>
    </submittedName>
</protein>
<gene>
    <name evidence="1" type="ORF">FLACOL_01961</name>
</gene>